<dbReference type="CDD" id="cd16664">
    <property type="entry name" value="RING-Ubox_PUB"/>
    <property type="match status" value="1"/>
</dbReference>
<sequence length="834" mass="94263">MGTDSTKNVEAVSNIYSFKVHCRMCTELMKLVDRVLEILPEIEAARPGSPEGREALCNLNIGMKKAELVLQYCRDSSKLYLALTGDRIISRCHRVKSLLEHNLRKIKYMVPVALARKISQIADDLKVAKFILDSSEEEVWKAMQQLLKLGPSSPDAPEISEIKALKIAALRLNILSYKEMLFERRSIRKLLDDVGHGNPRKRKILTYLFYRLKKYGKLILQEISEARADISSSNGYGEMEGNVRQGNDTPQADMILNRAIPPEEFKCPISLRLMYDPVVIESKVTYEKVWIEKWFNEGHDTCPLTKMKLTSFSMTPNVDMKKLIHKWCIKFRVTIPDPSVEPECPEVWENSIASFGSSMNDIRLPIDFSDISFGGLHNSYYPDSLRLNELGIKSRQSKDDDLGRFQSDSNAEETNLEFPSTMSELSWESKSKVIKDMNDIINKNRFGPILSETVMDQLALFIKDAFDLQDSEAQKNGSELFLSLVRKSRSNSLSVPEKILTTLASLLNSEVTDEVLAILEALSGHHKCGSKFVTSGVLASMVEYLDSEIKALQEFAVKTFANLSSNSHICSDIVSLGCIPKLVSLLNDEDDLSGKCMFILQNLCHTEEGKIYIVETNGCIASIVRCLEMGKLENQEHAITILLSLCSQRVEYCELVMEEGVFPLLWKISNNGSEKGKAGAFELHRLLKDVQDNEQQESYVSDTSSSNKPACNSKQRKVSKKPGFLGMIFTKHRHPKDVQDNEQQESYVSDPSFSNKPAYDSEQRKPSKKPGFLGMIFKKHRLTKDVQDNKEQESYVSDPSFSNNSACSSKQRKPSKMSGFLGMIFPKRSLLKKE</sequence>
<dbReference type="PROSITE" id="PS51698">
    <property type="entry name" value="U_BOX"/>
    <property type="match status" value="1"/>
</dbReference>
<keyword evidence="10" id="KW-1185">Reference proteome</keyword>
<feature type="region of interest" description="Disordered" evidence="8">
    <location>
        <begin position="783"/>
        <end position="820"/>
    </location>
</feature>
<dbReference type="SUPFAM" id="SSF57850">
    <property type="entry name" value="RING/U-box"/>
    <property type="match status" value="1"/>
</dbReference>
<keyword evidence="4" id="KW-0808">Transferase</keyword>
<name>A0A6J1FSH4_CUCMO</name>
<dbReference type="Gene3D" id="3.30.40.10">
    <property type="entry name" value="Zinc/RING finger domain, C3HC4 (zinc finger)"/>
    <property type="match status" value="1"/>
</dbReference>
<dbReference type="SMART" id="SM00504">
    <property type="entry name" value="Ubox"/>
    <property type="match status" value="1"/>
</dbReference>
<dbReference type="RefSeq" id="XP_022942839.1">
    <property type="nucleotide sequence ID" value="XM_023087071.1"/>
</dbReference>
<dbReference type="KEGG" id="cmos:111447749"/>
<dbReference type="InterPro" id="IPR013083">
    <property type="entry name" value="Znf_RING/FYVE/PHD"/>
</dbReference>
<evidence type="ECO:0000259" key="9">
    <source>
        <dbReference type="PROSITE" id="PS51698"/>
    </source>
</evidence>
<dbReference type="Pfam" id="PF04564">
    <property type="entry name" value="U-box"/>
    <property type="match status" value="1"/>
</dbReference>
<evidence type="ECO:0000256" key="1">
    <source>
        <dbReference type="ARBA" id="ARBA00000900"/>
    </source>
</evidence>
<evidence type="ECO:0000256" key="2">
    <source>
        <dbReference type="ARBA" id="ARBA00004906"/>
    </source>
</evidence>
<dbReference type="SMART" id="SM00185">
    <property type="entry name" value="ARM"/>
    <property type="match status" value="2"/>
</dbReference>
<dbReference type="PROSITE" id="PS50176">
    <property type="entry name" value="ARM_REPEAT"/>
    <property type="match status" value="1"/>
</dbReference>
<keyword evidence="6" id="KW-0833">Ubl conjugation pathway</keyword>
<feature type="repeat" description="ARM" evidence="7">
    <location>
        <begin position="577"/>
        <end position="618"/>
    </location>
</feature>
<dbReference type="EC" id="2.3.2.27" evidence="3"/>
<dbReference type="GeneID" id="111447749"/>
<feature type="compositionally biased region" description="Polar residues" evidence="8">
    <location>
        <begin position="794"/>
        <end position="809"/>
    </location>
</feature>
<evidence type="ECO:0000256" key="4">
    <source>
        <dbReference type="ARBA" id="ARBA00022679"/>
    </source>
</evidence>
<dbReference type="Pfam" id="PF25598">
    <property type="entry name" value="ARM_PUB"/>
    <property type="match status" value="1"/>
</dbReference>
<keyword evidence="5" id="KW-0677">Repeat</keyword>
<feature type="compositionally biased region" description="Polar residues" evidence="8">
    <location>
        <begin position="744"/>
        <end position="755"/>
    </location>
</feature>
<evidence type="ECO:0000256" key="6">
    <source>
        <dbReference type="ARBA" id="ARBA00022786"/>
    </source>
</evidence>
<gene>
    <name evidence="11" type="primary">LOC111447749</name>
</gene>
<dbReference type="Proteomes" id="UP000504609">
    <property type="component" value="Unplaced"/>
</dbReference>
<protein>
    <recommendedName>
        <fullName evidence="3">RING-type E3 ubiquitin transferase</fullName>
        <ecNumber evidence="3">2.3.2.27</ecNumber>
    </recommendedName>
</protein>
<evidence type="ECO:0000313" key="11">
    <source>
        <dbReference type="RefSeq" id="XP_022942839.1"/>
    </source>
</evidence>
<dbReference type="PANTHER" id="PTHR23315">
    <property type="entry name" value="U BOX DOMAIN-CONTAINING"/>
    <property type="match status" value="1"/>
</dbReference>
<dbReference type="AlphaFoldDB" id="A0A6J1FSH4"/>
<evidence type="ECO:0000256" key="7">
    <source>
        <dbReference type="PROSITE-ProRule" id="PRU00259"/>
    </source>
</evidence>
<dbReference type="InterPro" id="IPR000225">
    <property type="entry name" value="Armadillo"/>
</dbReference>
<evidence type="ECO:0000256" key="5">
    <source>
        <dbReference type="ARBA" id="ARBA00022737"/>
    </source>
</evidence>
<evidence type="ECO:0000313" key="10">
    <source>
        <dbReference type="Proteomes" id="UP000504609"/>
    </source>
</evidence>
<comment type="pathway">
    <text evidence="2">Protein modification; protein ubiquitination.</text>
</comment>
<proteinExistence type="predicted"/>
<dbReference type="InterPro" id="IPR058678">
    <property type="entry name" value="ARM_PUB"/>
</dbReference>
<organism evidence="10 11">
    <name type="scientific">Cucurbita moschata</name>
    <name type="common">Winter crookneck squash</name>
    <name type="synonym">Cucurbita pepo var. moschata</name>
    <dbReference type="NCBI Taxonomy" id="3662"/>
    <lineage>
        <taxon>Eukaryota</taxon>
        <taxon>Viridiplantae</taxon>
        <taxon>Streptophyta</taxon>
        <taxon>Embryophyta</taxon>
        <taxon>Tracheophyta</taxon>
        <taxon>Spermatophyta</taxon>
        <taxon>Magnoliopsida</taxon>
        <taxon>eudicotyledons</taxon>
        <taxon>Gunneridae</taxon>
        <taxon>Pentapetalae</taxon>
        <taxon>rosids</taxon>
        <taxon>fabids</taxon>
        <taxon>Cucurbitales</taxon>
        <taxon>Cucurbitaceae</taxon>
        <taxon>Cucurbiteae</taxon>
        <taxon>Cucurbita</taxon>
    </lineage>
</organism>
<comment type="catalytic activity">
    <reaction evidence="1">
        <text>S-ubiquitinyl-[E2 ubiquitin-conjugating enzyme]-L-cysteine + [acceptor protein]-L-lysine = [E2 ubiquitin-conjugating enzyme]-L-cysteine + N(6)-ubiquitinyl-[acceptor protein]-L-lysine.</text>
        <dbReference type="EC" id="2.3.2.27"/>
    </reaction>
</comment>
<evidence type="ECO:0000256" key="8">
    <source>
        <dbReference type="SAM" id="MobiDB-lite"/>
    </source>
</evidence>
<dbReference type="SUPFAM" id="SSF48371">
    <property type="entry name" value="ARM repeat"/>
    <property type="match status" value="1"/>
</dbReference>
<dbReference type="InterPro" id="IPR011989">
    <property type="entry name" value="ARM-like"/>
</dbReference>
<dbReference type="UniPathway" id="UPA00143"/>
<dbReference type="Gene3D" id="1.25.10.10">
    <property type="entry name" value="Leucine-rich Repeat Variant"/>
    <property type="match status" value="1"/>
</dbReference>
<feature type="region of interest" description="Disordered" evidence="8">
    <location>
        <begin position="733"/>
        <end position="771"/>
    </location>
</feature>
<dbReference type="InterPro" id="IPR016024">
    <property type="entry name" value="ARM-type_fold"/>
</dbReference>
<dbReference type="PANTHER" id="PTHR23315:SF240">
    <property type="entry name" value="U-BOX DOMAIN-CONTAINING PROTEIN 5"/>
    <property type="match status" value="1"/>
</dbReference>
<feature type="domain" description="U-box" evidence="9">
    <location>
        <begin position="260"/>
        <end position="334"/>
    </location>
</feature>
<dbReference type="GO" id="GO:0016567">
    <property type="term" value="P:protein ubiquitination"/>
    <property type="evidence" value="ECO:0007669"/>
    <property type="project" value="UniProtKB-UniPathway"/>
</dbReference>
<feature type="region of interest" description="Disordered" evidence="8">
    <location>
        <begin position="694"/>
        <end position="718"/>
    </location>
</feature>
<accession>A0A6J1FSH4</accession>
<evidence type="ECO:0000256" key="3">
    <source>
        <dbReference type="ARBA" id="ARBA00012483"/>
    </source>
</evidence>
<dbReference type="GO" id="GO:0061630">
    <property type="term" value="F:ubiquitin protein ligase activity"/>
    <property type="evidence" value="ECO:0007669"/>
    <property type="project" value="UniProtKB-EC"/>
</dbReference>
<dbReference type="InterPro" id="IPR045210">
    <property type="entry name" value="RING-Ubox_PUB"/>
</dbReference>
<feature type="compositionally biased region" description="Basic and acidic residues" evidence="8">
    <location>
        <begin position="783"/>
        <end position="793"/>
    </location>
</feature>
<reference evidence="11" key="1">
    <citation type="submission" date="2025-08" db="UniProtKB">
        <authorList>
            <consortium name="RefSeq"/>
        </authorList>
    </citation>
    <scope>IDENTIFICATION</scope>
    <source>
        <tissue evidence="11">Young leaves</tissue>
    </source>
</reference>
<dbReference type="InterPro" id="IPR003613">
    <property type="entry name" value="Ubox_domain"/>
</dbReference>
<feature type="compositionally biased region" description="Polar residues" evidence="8">
    <location>
        <begin position="696"/>
        <end position="713"/>
    </location>
</feature>